<accession>A0A3E2W493</accession>
<dbReference type="Gene3D" id="3.40.109.10">
    <property type="entry name" value="NADH Oxidase"/>
    <property type="match status" value="1"/>
</dbReference>
<reference evidence="2 3" key="1">
    <citation type="submission" date="2018-08" db="EMBL/GenBank/DDBJ databases">
        <title>A genome reference for cultivated species of the human gut microbiota.</title>
        <authorList>
            <person name="Zou Y."/>
            <person name="Xue W."/>
            <person name="Luo G."/>
        </authorList>
    </citation>
    <scope>NUCLEOTIDE SEQUENCE [LARGE SCALE GENOMIC DNA]</scope>
    <source>
        <strain evidence="2 3">OF01-2LB</strain>
    </source>
</reference>
<evidence type="ECO:0000259" key="1">
    <source>
        <dbReference type="Pfam" id="PF14512"/>
    </source>
</evidence>
<comment type="caution">
    <text evidence="2">The sequence shown here is derived from an EMBL/GenBank/DDBJ whole genome shotgun (WGS) entry which is preliminary data.</text>
</comment>
<sequence length="251" mass="29013">MLKEAMYKRHSRRSYLREKLRDEDAAFLKERIHMYNQKHGLHMKLVCGHPEIFKGFRNSYGMFHNVENFIMMMGNSRDVYMQEKLGYFGERLILEAVARNLGTCWVGGTFAKAALKPYVKEGEKLYCVIAIGYTAHKKTLKEQLISHASRRRGKTVEEMSDITAHSPDWMKNGMEAVQLAPSALFKQPVRFRQEQNRVYAEVAHTDSFEMVDLGIAMLHFEIGAQEGTWTWGNPAVYEKKQTDENSVAYSS</sequence>
<organism evidence="2 3">
    <name type="scientific">Clostridium innocuum</name>
    <dbReference type="NCBI Taxonomy" id="1522"/>
    <lineage>
        <taxon>Bacteria</taxon>
        <taxon>Bacillati</taxon>
        <taxon>Bacillota</taxon>
        <taxon>Clostridia</taxon>
        <taxon>Eubacteriales</taxon>
        <taxon>Clostridiaceae</taxon>
        <taxon>Clostridium</taxon>
    </lineage>
</organism>
<protein>
    <submittedName>
        <fullName evidence="2">Nitroreductase</fullName>
    </submittedName>
</protein>
<dbReference type="GO" id="GO:0016491">
    <property type="term" value="F:oxidoreductase activity"/>
    <property type="evidence" value="ECO:0007669"/>
    <property type="project" value="InterPro"/>
</dbReference>
<name>A0A3E2W493_CLOIN</name>
<dbReference type="InterPro" id="IPR000415">
    <property type="entry name" value="Nitroreductase-like"/>
</dbReference>
<dbReference type="InterPro" id="IPR029478">
    <property type="entry name" value="TM1586_NiRdase"/>
</dbReference>
<dbReference type="OrthoDB" id="9814075at2"/>
<proteinExistence type="predicted"/>
<dbReference type="SUPFAM" id="SSF55469">
    <property type="entry name" value="FMN-dependent nitroreductase-like"/>
    <property type="match status" value="1"/>
</dbReference>
<dbReference type="AlphaFoldDB" id="A0A3E2W493"/>
<feature type="domain" description="Putative nitroreductase TM1586" evidence="1">
    <location>
        <begin position="2"/>
        <end position="224"/>
    </location>
</feature>
<evidence type="ECO:0000313" key="3">
    <source>
        <dbReference type="Proteomes" id="UP000260025"/>
    </source>
</evidence>
<dbReference type="RefSeq" id="WP_117441892.1">
    <property type="nucleotide sequence ID" value="NZ_JAJFEN010000021.1"/>
</dbReference>
<gene>
    <name evidence="2" type="ORF">DXA38_02860</name>
</gene>
<evidence type="ECO:0000313" key="2">
    <source>
        <dbReference type="EMBL" id="RGC18652.1"/>
    </source>
</evidence>
<dbReference type="EMBL" id="QVEV01000002">
    <property type="protein sequence ID" value="RGC18652.1"/>
    <property type="molecule type" value="Genomic_DNA"/>
</dbReference>
<dbReference type="Proteomes" id="UP000260025">
    <property type="component" value="Unassembled WGS sequence"/>
</dbReference>
<dbReference type="Pfam" id="PF14512">
    <property type="entry name" value="TM1586_NiRdase"/>
    <property type="match status" value="1"/>
</dbReference>
<dbReference type="Gene3D" id="3.40.109.30">
    <property type="entry name" value="putative nitroreductase (tm1586), domain 2"/>
    <property type="match status" value="1"/>
</dbReference>